<dbReference type="PANTHER" id="PTHR10514">
    <property type="entry name" value="ANGIOTENSIN-CONVERTING ENZYME"/>
    <property type="match status" value="1"/>
</dbReference>
<feature type="region of interest" description="Disordered" evidence="22">
    <location>
        <begin position="21"/>
        <end position="105"/>
    </location>
</feature>
<comment type="similarity">
    <text evidence="1 20 21">Belongs to the peptidase M2 family.</text>
</comment>
<evidence type="ECO:0000256" key="22">
    <source>
        <dbReference type="SAM" id="MobiDB-lite"/>
    </source>
</evidence>
<dbReference type="Proteomes" id="UP000678499">
    <property type="component" value="Unassembled WGS sequence"/>
</dbReference>
<dbReference type="EMBL" id="CAJPEX010000729">
    <property type="protein sequence ID" value="CAG0916995.1"/>
    <property type="molecule type" value="Genomic_DNA"/>
</dbReference>
<evidence type="ECO:0000256" key="10">
    <source>
        <dbReference type="ARBA" id="ARBA00023180"/>
    </source>
</evidence>
<feature type="chain" id="PRO_5036210137" description="Angiotensin-converting enzyme" evidence="23">
    <location>
        <begin position="21"/>
        <end position="533"/>
    </location>
</feature>
<dbReference type="GO" id="GO:0008237">
    <property type="term" value="F:metallopeptidase activity"/>
    <property type="evidence" value="ECO:0007669"/>
    <property type="project" value="UniProtKB-KW"/>
</dbReference>
<keyword evidence="7 17" id="KW-0862">Zinc</keyword>
<feature type="compositionally biased region" description="Polar residues" evidence="22">
    <location>
        <begin position="21"/>
        <end position="36"/>
    </location>
</feature>
<feature type="active site" description="Proton acceptor 2" evidence="15">
    <location>
        <position position="289"/>
    </location>
</feature>
<feature type="disulfide bond" evidence="18">
    <location>
        <begin position="444"/>
        <end position="463"/>
    </location>
</feature>
<feature type="binding site" evidence="19">
    <location>
        <position position="288"/>
    </location>
    <ligand>
        <name>Zn(2+)</name>
        <dbReference type="ChEBI" id="CHEBI:29105"/>
        <label>2</label>
        <note>catalytic</note>
    </ligand>
</feature>
<feature type="binding site" evidence="17">
    <location>
        <position position="316"/>
    </location>
    <ligand>
        <name>Zn(2+)</name>
        <dbReference type="ChEBI" id="CHEBI:29105"/>
        <label>1</label>
        <note>catalytic</note>
    </ligand>
</feature>
<dbReference type="FunFam" id="1.10.1370.30:FF:000004">
    <property type="entry name" value="Angiotensin-converting enzyme"/>
    <property type="match status" value="1"/>
</dbReference>
<feature type="active site" description="Proton donor 1" evidence="13">
    <location>
        <position position="419"/>
    </location>
</feature>
<keyword evidence="2 21" id="KW-0121">Carboxypeptidase</keyword>
<dbReference type="OrthoDB" id="10029630at2759"/>
<evidence type="ECO:0000256" key="8">
    <source>
        <dbReference type="ARBA" id="ARBA00023049"/>
    </source>
</evidence>
<evidence type="ECO:0000256" key="13">
    <source>
        <dbReference type="PIRSR" id="PIRSR601548-1"/>
    </source>
</evidence>
<dbReference type="GO" id="GO:0004180">
    <property type="term" value="F:carboxypeptidase activity"/>
    <property type="evidence" value="ECO:0007669"/>
    <property type="project" value="UniProtKB-KW"/>
</dbReference>
<dbReference type="GO" id="GO:0008241">
    <property type="term" value="F:peptidyl-dipeptidase activity"/>
    <property type="evidence" value="ECO:0007669"/>
    <property type="project" value="UniProtKB-EC"/>
</dbReference>
<evidence type="ECO:0000256" key="19">
    <source>
        <dbReference type="PIRSR" id="PIRSR601548-8"/>
    </source>
</evidence>
<dbReference type="Gene3D" id="1.10.1370.30">
    <property type="match status" value="2"/>
</dbReference>
<reference evidence="24" key="1">
    <citation type="submission" date="2020-11" db="EMBL/GenBank/DDBJ databases">
        <authorList>
            <person name="Tran Van P."/>
        </authorList>
    </citation>
    <scope>NUCLEOTIDE SEQUENCE</scope>
</reference>
<dbReference type="PRINTS" id="PR00791">
    <property type="entry name" value="PEPDIPTASEA"/>
</dbReference>
<evidence type="ECO:0000313" key="25">
    <source>
        <dbReference type="Proteomes" id="UP000678499"/>
    </source>
</evidence>
<evidence type="ECO:0000256" key="9">
    <source>
        <dbReference type="ARBA" id="ARBA00023157"/>
    </source>
</evidence>
<keyword evidence="5 23" id="KW-0732">Signal</keyword>
<keyword evidence="10 14" id="KW-0325">Glycoprotein</keyword>
<feature type="disulfide bond" evidence="18">
    <location>
        <begin position="253"/>
        <end position="275"/>
    </location>
</feature>
<dbReference type="PROSITE" id="PS52011">
    <property type="entry name" value="PEPTIDASE_M2"/>
    <property type="match status" value="1"/>
</dbReference>
<evidence type="ECO:0000256" key="1">
    <source>
        <dbReference type="ARBA" id="ARBA00008139"/>
    </source>
</evidence>
<dbReference type="InterPro" id="IPR001548">
    <property type="entry name" value="Peptidase_M2"/>
</dbReference>
<evidence type="ECO:0000256" key="11">
    <source>
        <dbReference type="ARBA" id="ARBA00036868"/>
    </source>
</evidence>
<evidence type="ECO:0000256" key="20">
    <source>
        <dbReference type="PROSITE-ProRule" id="PRU01355"/>
    </source>
</evidence>
<dbReference type="PANTHER" id="PTHR10514:SF27">
    <property type="entry name" value="ANGIOTENSIN-CONVERTING ENZYME"/>
    <property type="match status" value="1"/>
</dbReference>
<evidence type="ECO:0000256" key="15">
    <source>
        <dbReference type="PIRSR" id="PIRSR601548-11"/>
    </source>
</evidence>
<keyword evidence="9 18" id="KW-1015">Disulfide bond</keyword>
<gene>
    <name evidence="24" type="ORF">NMOB1V02_LOCUS4593</name>
</gene>
<feature type="compositionally biased region" description="Basic and acidic residues" evidence="22">
    <location>
        <begin position="37"/>
        <end position="54"/>
    </location>
</feature>
<feature type="compositionally biased region" description="Basic and acidic residues" evidence="22">
    <location>
        <begin position="62"/>
        <end position="71"/>
    </location>
</feature>
<feature type="active site" description="Proton acceptor 1" evidence="13">
    <location>
        <position position="289"/>
    </location>
</feature>
<proteinExistence type="inferred from homology"/>
<keyword evidence="25" id="KW-1185">Reference proteome</keyword>
<feature type="binding site" evidence="17">
    <location>
        <position position="288"/>
    </location>
    <ligand>
        <name>Zn(2+)</name>
        <dbReference type="ChEBI" id="CHEBI:29105"/>
        <label>1</label>
        <note>catalytic</note>
    </ligand>
</feature>
<feature type="signal peptide" evidence="23">
    <location>
        <begin position="1"/>
        <end position="20"/>
    </location>
</feature>
<evidence type="ECO:0000256" key="17">
    <source>
        <dbReference type="PIRSR" id="PIRSR601548-3"/>
    </source>
</evidence>
<evidence type="ECO:0000256" key="2">
    <source>
        <dbReference type="ARBA" id="ARBA00022645"/>
    </source>
</evidence>
<dbReference type="GO" id="GO:0046872">
    <property type="term" value="F:metal ion binding"/>
    <property type="evidence" value="ECO:0007669"/>
    <property type="project" value="UniProtKB-KW"/>
</dbReference>
<evidence type="ECO:0000256" key="12">
    <source>
        <dbReference type="ARBA" id="ARBA00039858"/>
    </source>
</evidence>
<evidence type="ECO:0000256" key="3">
    <source>
        <dbReference type="ARBA" id="ARBA00022670"/>
    </source>
</evidence>
<dbReference type="Pfam" id="PF01401">
    <property type="entry name" value="Peptidase_M2"/>
    <property type="match status" value="1"/>
</dbReference>
<feature type="binding site" evidence="17">
    <location>
        <position position="292"/>
    </location>
    <ligand>
        <name>Zn(2+)</name>
        <dbReference type="ChEBI" id="CHEBI:29105"/>
        <label>1</label>
        <note>catalytic</note>
    </ligand>
</feature>
<dbReference type="CDD" id="cd06461">
    <property type="entry name" value="M2_ACE"/>
    <property type="match status" value="1"/>
</dbReference>
<evidence type="ECO:0000256" key="4">
    <source>
        <dbReference type="ARBA" id="ARBA00022723"/>
    </source>
</evidence>
<feature type="glycosylation site" description="N-linked (GlcNAc...) asparagine; partial" evidence="14">
    <location>
        <position position="239"/>
    </location>
</feature>
<evidence type="ECO:0000256" key="23">
    <source>
        <dbReference type="SAM" id="SignalP"/>
    </source>
</evidence>
<comment type="catalytic activity">
    <reaction evidence="11">
        <text>Release of a C-terminal dipeptide, oligopeptide-|-Xaa-Yaa, when Xaa is not Pro, and Yaa is neither Asp nor Glu. Thus, conversion of angiotensin I to angiotensin II, with increase in vasoconstrictor activity, but no action on angiotensin II.</text>
        <dbReference type="EC" id="3.4.15.1"/>
    </reaction>
</comment>
<protein>
    <recommendedName>
        <fullName evidence="12 21">Angiotensin-converting enzyme</fullName>
        <ecNumber evidence="21">3.4.-.-</ecNumber>
    </recommendedName>
</protein>
<evidence type="ECO:0000256" key="7">
    <source>
        <dbReference type="ARBA" id="ARBA00022833"/>
    </source>
</evidence>
<comment type="cofactor">
    <cofactor evidence="21">
        <name>Zn(2+)</name>
        <dbReference type="ChEBI" id="CHEBI:29105"/>
    </cofactor>
    <text evidence="21">Binds 1 zinc ion per subunit.</text>
</comment>
<name>A0A7R9BMR4_9CRUS</name>
<dbReference type="SUPFAM" id="SSF55486">
    <property type="entry name" value="Metalloproteases ('zincins'), catalytic domain"/>
    <property type="match status" value="1"/>
</dbReference>
<dbReference type="EMBL" id="OA882766">
    <property type="protein sequence ID" value="CAD7276843.1"/>
    <property type="molecule type" value="Genomic_DNA"/>
</dbReference>
<feature type="binding site" evidence="19">
    <location>
        <position position="316"/>
    </location>
    <ligand>
        <name>Zn(2+)</name>
        <dbReference type="ChEBI" id="CHEBI:29105"/>
        <label>2</label>
        <note>catalytic</note>
    </ligand>
</feature>
<feature type="active site" description="Proton donor 2" evidence="15">
    <location>
        <position position="419"/>
    </location>
</feature>
<dbReference type="EC" id="3.4.-.-" evidence="21"/>
<dbReference type="AlphaFoldDB" id="A0A7R9BMR4"/>
<accession>A0A7R9BMR4</accession>
<feature type="binding site" evidence="19">
    <location>
        <position position="292"/>
    </location>
    <ligand>
        <name>Zn(2+)</name>
        <dbReference type="ChEBI" id="CHEBI:29105"/>
        <label>2</label>
        <note>catalytic</note>
    </ligand>
</feature>
<keyword evidence="8 21" id="KW-0482">Metalloprotease</keyword>
<evidence type="ECO:0000313" key="24">
    <source>
        <dbReference type="EMBL" id="CAD7276843.1"/>
    </source>
</evidence>
<keyword evidence="4 17" id="KW-0479">Metal-binding</keyword>
<dbReference type="GO" id="GO:0006508">
    <property type="term" value="P:proteolysis"/>
    <property type="evidence" value="ECO:0007669"/>
    <property type="project" value="UniProtKB-KW"/>
</dbReference>
<keyword evidence="6 21" id="KW-0378">Hydrolase</keyword>
<evidence type="ECO:0000256" key="18">
    <source>
        <dbReference type="PIRSR" id="PIRSR601548-4"/>
    </source>
</evidence>
<organism evidence="24">
    <name type="scientific">Notodromas monacha</name>
    <dbReference type="NCBI Taxonomy" id="399045"/>
    <lineage>
        <taxon>Eukaryota</taxon>
        <taxon>Metazoa</taxon>
        <taxon>Ecdysozoa</taxon>
        <taxon>Arthropoda</taxon>
        <taxon>Crustacea</taxon>
        <taxon>Oligostraca</taxon>
        <taxon>Ostracoda</taxon>
        <taxon>Podocopa</taxon>
        <taxon>Podocopida</taxon>
        <taxon>Cypridocopina</taxon>
        <taxon>Cypridoidea</taxon>
        <taxon>Cyprididae</taxon>
        <taxon>Notodromas</taxon>
    </lineage>
</organism>
<evidence type="ECO:0000256" key="14">
    <source>
        <dbReference type="PIRSR" id="PIRSR601548-10"/>
    </source>
</evidence>
<dbReference type="GO" id="GO:0005886">
    <property type="term" value="C:plasma membrane"/>
    <property type="evidence" value="ECO:0007669"/>
    <property type="project" value="TreeGrafter"/>
</dbReference>
<keyword evidence="3 21" id="KW-0645">Protease</keyword>
<comment type="caution">
    <text evidence="20">Lacks conserved residue(s) required for the propagation of feature annotation.</text>
</comment>
<evidence type="ECO:0000256" key="6">
    <source>
        <dbReference type="ARBA" id="ARBA00022801"/>
    </source>
</evidence>
<sequence length="533" mass="60893">MRSFPLLLCAIFVLANSVYSAPGNKSPSTSENVSDSTLKEISEKRDSEIKEAENSTKSLIPHHQEDPKLLTEKNVSAGDLKKETISPSNNETSSAQKEPASSAKRQLTVEELKSYIEYYSEELRRRSNLKALIAWQFATNITEENSKAKVEGSLEMSTWKRNEWLHNISQFDLSVLESPHYQNLKRLFDQVKVLGTDALDGEKISKQGYDARKMFELADKFFKDLGLESVNEGAKDFYNLSMIEKPEGRKVVCHASAWDFSASNQLPGDFRIKMCTDVTMNDFITVHHELGHIQYYMQYVDQNPLFREGANPGFHEAIGDTLALSVSTPGHLQAIGLLDKDFKLDDDADLSYLLRVALDKVSFLPFGYLIDLYRWKLFEGEIEFKDLNDEWWLLREGYQGIRAPVERCENDFDAGAKYHVAAGVPYIRYFISHILQFEFHQALCEAAGEFDQNAPEKKPLHLCDINGSKLAGNKLKRLLKAGGSKHWEEVLEDMTGQREMSVQPLLNYFKPLRKYLQDYIKEHNVPVGWEIAF</sequence>
<evidence type="ECO:0000256" key="16">
    <source>
        <dbReference type="PIRSR" id="PIRSR601548-2"/>
    </source>
</evidence>
<feature type="compositionally biased region" description="Polar residues" evidence="22">
    <location>
        <begin position="85"/>
        <end position="96"/>
    </location>
</feature>
<evidence type="ECO:0000256" key="21">
    <source>
        <dbReference type="RuleBase" id="RU361144"/>
    </source>
</evidence>
<feature type="binding site" evidence="16">
    <location>
        <position position="428"/>
    </location>
    <ligand>
        <name>chloride</name>
        <dbReference type="ChEBI" id="CHEBI:17996"/>
        <label>1</label>
    </ligand>
</feature>
<evidence type="ECO:0000256" key="5">
    <source>
        <dbReference type="ARBA" id="ARBA00022729"/>
    </source>
</evidence>